<organism evidence="12 13">
    <name type="scientific">Acer yangbiense</name>
    <dbReference type="NCBI Taxonomy" id="1000413"/>
    <lineage>
        <taxon>Eukaryota</taxon>
        <taxon>Viridiplantae</taxon>
        <taxon>Streptophyta</taxon>
        <taxon>Embryophyta</taxon>
        <taxon>Tracheophyta</taxon>
        <taxon>Spermatophyta</taxon>
        <taxon>Magnoliopsida</taxon>
        <taxon>eudicotyledons</taxon>
        <taxon>Gunneridae</taxon>
        <taxon>Pentapetalae</taxon>
        <taxon>rosids</taxon>
        <taxon>malvids</taxon>
        <taxon>Sapindales</taxon>
        <taxon>Sapindaceae</taxon>
        <taxon>Hippocastanoideae</taxon>
        <taxon>Acereae</taxon>
        <taxon>Acer</taxon>
    </lineage>
</organism>
<accession>A0A5C7GPC5</accession>
<evidence type="ECO:0000313" key="12">
    <source>
        <dbReference type="EMBL" id="TXG46671.1"/>
    </source>
</evidence>
<dbReference type="InterPro" id="IPR029045">
    <property type="entry name" value="ClpP/crotonase-like_dom_sf"/>
</dbReference>
<dbReference type="Pfam" id="PF00574">
    <property type="entry name" value="CLP_protease"/>
    <property type="match status" value="1"/>
</dbReference>
<proteinExistence type="inferred from homology"/>
<evidence type="ECO:0000256" key="3">
    <source>
        <dbReference type="ARBA" id="ARBA00022640"/>
    </source>
</evidence>
<dbReference type="GO" id="GO:0009532">
    <property type="term" value="C:plastid stroma"/>
    <property type="evidence" value="ECO:0007669"/>
    <property type="project" value="UniProtKB-ARBA"/>
</dbReference>
<feature type="transmembrane region" description="Helical" evidence="11">
    <location>
        <begin position="122"/>
        <end position="144"/>
    </location>
</feature>
<feature type="transmembrane region" description="Helical" evidence="11">
    <location>
        <begin position="20"/>
        <end position="39"/>
    </location>
</feature>
<sequence length="241" mass="27352">MKEKPLPSLEGVRYKKRKRAGSYTLIFFFASFSFVEPYASKGARTAPKGYNFIRINRLYRERLIFLGQAIDSNVSNQLIGLFVYLSSESETKDLYLLINSPGGWVIPGIAIYDTMQFVRPDIQTICMGLAASMGSFILVGGAITKRLAFPHAWRQWEPLIVLYYMIRVMIHQPAAGFYEAQTSELILEAEELLKLREILTRVYVQRTGKPLWAVSEDMERDTFMSATEAQAHGIVDFVAVG</sequence>
<geneLocation type="chloroplast" evidence="12"/>
<dbReference type="FunFam" id="3.90.226.10:FF:000006">
    <property type="entry name" value="ATP-dependent Clp protease proteolytic subunit"/>
    <property type="match status" value="1"/>
</dbReference>
<dbReference type="PROSITE" id="PS00381">
    <property type="entry name" value="CLP_PROTEASE_SER"/>
    <property type="match status" value="1"/>
</dbReference>
<reference evidence="13" key="1">
    <citation type="journal article" date="2019" name="Gigascience">
        <title>De novo genome assembly of the endangered Acer yangbiense, a plant species with extremely small populations endemic to Yunnan Province, China.</title>
        <authorList>
            <person name="Yang J."/>
            <person name="Wariss H.M."/>
            <person name="Tao L."/>
            <person name="Zhang R."/>
            <person name="Yun Q."/>
            <person name="Hollingsworth P."/>
            <person name="Dao Z."/>
            <person name="Luo G."/>
            <person name="Guo H."/>
            <person name="Ma Y."/>
            <person name="Sun W."/>
        </authorList>
    </citation>
    <scope>NUCLEOTIDE SEQUENCE [LARGE SCALE GENOMIC DNA]</scope>
    <source>
        <strain evidence="13">cv. Malutang</strain>
    </source>
</reference>
<dbReference type="GO" id="GO:0006515">
    <property type="term" value="P:protein quality control for misfolded or incompletely synthesized proteins"/>
    <property type="evidence" value="ECO:0007669"/>
    <property type="project" value="TreeGrafter"/>
</dbReference>
<comment type="catalytic activity">
    <reaction evidence="7 9">
        <text>Hydrolysis of proteins to small peptides in the presence of ATP and magnesium. alpha-casein is the usual test substrate. In the absence of ATP, only oligopeptides shorter than five residues are hydrolyzed (such as succinyl-Leu-Tyr-|-NHMec, and Leu-Tyr-Leu-|-Tyr-Trp, in which cleavage of the -Tyr-|-Leu- and -Tyr-|-Trp bonds also occurs).</text>
        <dbReference type="EC" id="3.4.21.92"/>
    </reaction>
</comment>
<dbReference type="GO" id="GO:0051117">
    <property type="term" value="F:ATPase binding"/>
    <property type="evidence" value="ECO:0007669"/>
    <property type="project" value="TreeGrafter"/>
</dbReference>
<dbReference type="InterPro" id="IPR001907">
    <property type="entry name" value="ClpP"/>
</dbReference>
<keyword evidence="13" id="KW-1185">Reference proteome</keyword>
<comment type="function">
    <text evidence="8">Cleaves peptides in various proteins in a process that requires ATP hydrolysis. Has a chymotrypsin-like activity. Plays a major role in the degradation of misfolded proteins.</text>
</comment>
<evidence type="ECO:0000256" key="7">
    <source>
        <dbReference type="ARBA" id="ARBA00034021"/>
    </source>
</evidence>
<dbReference type="InterPro" id="IPR023562">
    <property type="entry name" value="ClpP/TepA"/>
</dbReference>
<name>A0A5C7GPC5_9ROSI</name>
<keyword evidence="11" id="KW-1133">Transmembrane helix</keyword>
<keyword evidence="12" id="KW-0150">Chloroplast</keyword>
<keyword evidence="11" id="KW-0812">Transmembrane</keyword>
<dbReference type="Gene3D" id="3.90.226.10">
    <property type="entry name" value="2-enoyl-CoA Hydratase, Chain A, domain 1"/>
    <property type="match status" value="1"/>
</dbReference>
<evidence type="ECO:0000256" key="2">
    <source>
        <dbReference type="ARBA" id="ARBA00007039"/>
    </source>
</evidence>
<dbReference type="PANTHER" id="PTHR10381:SF15">
    <property type="entry name" value="CHLOROPLASTIC ATP-DEPENDENT CLP PROTEASE PROTEOLYTIC SUBUNIT 1"/>
    <property type="match status" value="1"/>
</dbReference>
<dbReference type="GO" id="GO:0004176">
    <property type="term" value="F:ATP-dependent peptidase activity"/>
    <property type="evidence" value="ECO:0007669"/>
    <property type="project" value="InterPro"/>
</dbReference>
<dbReference type="GO" id="GO:0009368">
    <property type="term" value="C:endopeptidase Clp complex"/>
    <property type="evidence" value="ECO:0007669"/>
    <property type="project" value="TreeGrafter"/>
</dbReference>
<evidence type="ECO:0000313" key="13">
    <source>
        <dbReference type="Proteomes" id="UP000323000"/>
    </source>
</evidence>
<keyword evidence="11" id="KW-0472">Membrane</keyword>
<evidence type="ECO:0000256" key="4">
    <source>
        <dbReference type="ARBA" id="ARBA00022670"/>
    </source>
</evidence>
<comment type="caution">
    <text evidence="12">The sequence shown here is derived from an EMBL/GenBank/DDBJ whole genome shotgun (WGS) entry which is preliminary data.</text>
</comment>
<dbReference type="SUPFAM" id="SSF52096">
    <property type="entry name" value="ClpP/crotonase"/>
    <property type="match status" value="1"/>
</dbReference>
<feature type="active site" evidence="9">
    <location>
        <position position="132"/>
    </location>
</feature>
<evidence type="ECO:0000256" key="8">
    <source>
        <dbReference type="ARBA" id="ARBA00055217"/>
    </source>
</evidence>
<gene>
    <name evidence="12" type="ORF">EZV62_027826</name>
</gene>
<evidence type="ECO:0000256" key="5">
    <source>
        <dbReference type="ARBA" id="ARBA00022801"/>
    </source>
</evidence>
<dbReference type="CDD" id="cd07017">
    <property type="entry name" value="S14_ClpP_2"/>
    <property type="match status" value="1"/>
</dbReference>
<keyword evidence="5" id="KW-0378">Hydrolase</keyword>
<dbReference type="EMBL" id="VAHF01000015">
    <property type="protein sequence ID" value="TXG46671.1"/>
    <property type="molecule type" value="Genomic_DNA"/>
</dbReference>
<keyword evidence="3 12" id="KW-0934">Plastid</keyword>
<keyword evidence="4" id="KW-0645">Protease</keyword>
<dbReference type="InterPro" id="IPR018215">
    <property type="entry name" value="ClpP_Ser_AS"/>
</dbReference>
<evidence type="ECO:0000256" key="6">
    <source>
        <dbReference type="ARBA" id="ARBA00022825"/>
    </source>
</evidence>
<dbReference type="GO" id="GO:0004252">
    <property type="term" value="F:serine-type endopeptidase activity"/>
    <property type="evidence" value="ECO:0007669"/>
    <property type="project" value="UniProtKB-EC"/>
</dbReference>
<protein>
    <recommendedName>
        <fullName evidence="10">ATP-dependent Clp protease proteolytic subunit</fullName>
    </recommendedName>
</protein>
<dbReference type="PANTHER" id="PTHR10381">
    <property type="entry name" value="ATP-DEPENDENT CLP PROTEASE PROTEOLYTIC SUBUNIT"/>
    <property type="match status" value="1"/>
</dbReference>
<keyword evidence="6" id="KW-0720">Serine protease</keyword>
<evidence type="ECO:0000256" key="1">
    <source>
        <dbReference type="ARBA" id="ARBA00004474"/>
    </source>
</evidence>
<dbReference type="Proteomes" id="UP000323000">
    <property type="component" value="Chloroplast Pltd"/>
</dbReference>
<evidence type="ECO:0000256" key="11">
    <source>
        <dbReference type="SAM" id="Phobius"/>
    </source>
</evidence>
<dbReference type="OrthoDB" id="1882605at2759"/>
<comment type="subcellular location">
    <subcellularLocation>
        <location evidence="1">Plastid</location>
    </subcellularLocation>
</comment>
<evidence type="ECO:0000256" key="10">
    <source>
        <dbReference type="RuleBase" id="RU003567"/>
    </source>
</evidence>
<dbReference type="AlphaFoldDB" id="A0A5C7GPC5"/>
<evidence type="ECO:0000256" key="9">
    <source>
        <dbReference type="PROSITE-ProRule" id="PRU10085"/>
    </source>
</evidence>
<comment type="similarity">
    <text evidence="2 10">Belongs to the peptidase S14 family.</text>
</comment>
<dbReference type="PRINTS" id="PR00127">
    <property type="entry name" value="CLPPROTEASEP"/>
</dbReference>